<dbReference type="PROSITE" id="PS50943">
    <property type="entry name" value="HTH_CROC1"/>
    <property type="match status" value="1"/>
</dbReference>
<evidence type="ECO:0000313" key="3">
    <source>
        <dbReference type="Proteomes" id="UP000248917"/>
    </source>
</evidence>
<dbReference type="SMART" id="SM00530">
    <property type="entry name" value="HTH_XRE"/>
    <property type="match status" value="1"/>
</dbReference>
<organism evidence="2 3">
    <name type="scientific">Algoriphagus aquaeductus</name>
    <dbReference type="NCBI Taxonomy" id="475299"/>
    <lineage>
        <taxon>Bacteria</taxon>
        <taxon>Pseudomonadati</taxon>
        <taxon>Bacteroidota</taxon>
        <taxon>Cytophagia</taxon>
        <taxon>Cytophagales</taxon>
        <taxon>Cyclobacteriaceae</taxon>
        <taxon>Algoriphagus</taxon>
    </lineage>
</organism>
<accession>A0A326RS49</accession>
<dbReference type="Proteomes" id="UP000248917">
    <property type="component" value="Unassembled WGS sequence"/>
</dbReference>
<gene>
    <name evidence="2" type="ORF">CLV31_1215</name>
</gene>
<dbReference type="InterPro" id="IPR018669">
    <property type="entry name" value="Toxin_HigB"/>
</dbReference>
<dbReference type="InterPro" id="IPR001387">
    <property type="entry name" value="Cro/C1-type_HTH"/>
</dbReference>
<proteinExistence type="predicted"/>
<dbReference type="GO" id="GO:0003723">
    <property type="term" value="F:RNA binding"/>
    <property type="evidence" value="ECO:0007669"/>
    <property type="project" value="InterPro"/>
</dbReference>
<name>A0A326RS49_9BACT</name>
<dbReference type="GO" id="GO:0110001">
    <property type="term" value="C:toxin-antitoxin complex"/>
    <property type="evidence" value="ECO:0007669"/>
    <property type="project" value="InterPro"/>
</dbReference>
<dbReference type="InterPro" id="IPR039060">
    <property type="entry name" value="Antitox_HigA"/>
</dbReference>
<comment type="caution">
    <text evidence="2">The sequence shown here is derived from an EMBL/GenBank/DDBJ whole genome shotgun (WGS) entry which is preliminary data.</text>
</comment>
<reference evidence="2 3" key="1">
    <citation type="submission" date="2018-06" db="EMBL/GenBank/DDBJ databases">
        <title>Genomic Encyclopedia of Archaeal and Bacterial Type Strains, Phase II (KMG-II): from individual species to whole genera.</title>
        <authorList>
            <person name="Goeker M."/>
        </authorList>
    </citation>
    <scope>NUCLEOTIDE SEQUENCE [LARGE SCALE GENOMIC DNA]</scope>
    <source>
        <strain evidence="2 3">T4</strain>
    </source>
</reference>
<dbReference type="Gene3D" id="1.10.260.40">
    <property type="entry name" value="lambda repressor-like DNA-binding domains"/>
    <property type="match status" value="1"/>
</dbReference>
<dbReference type="SUPFAM" id="SSF47413">
    <property type="entry name" value="lambda repressor-like DNA-binding domains"/>
    <property type="match status" value="1"/>
</dbReference>
<evidence type="ECO:0000259" key="1">
    <source>
        <dbReference type="PROSITE" id="PS50943"/>
    </source>
</evidence>
<dbReference type="EMBL" id="QKTX01000021">
    <property type="protein sequence ID" value="PZV77133.1"/>
    <property type="molecule type" value="Genomic_DNA"/>
</dbReference>
<dbReference type="GO" id="GO:0004519">
    <property type="term" value="F:endonuclease activity"/>
    <property type="evidence" value="ECO:0007669"/>
    <property type="project" value="InterPro"/>
</dbReference>
<feature type="domain" description="HTH cro/C1-type" evidence="1">
    <location>
        <begin position="160"/>
        <end position="213"/>
    </location>
</feature>
<dbReference type="AlphaFoldDB" id="A0A326RS49"/>
<dbReference type="GO" id="GO:0006355">
    <property type="term" value="P:regulation of DNA-templated transcription"/>
    <property type="evidence" value="ECO:0007669"/>
    <property type="project" value="InterPro"/>
</dbReference>
<dbReference type="CDD" id="cd00093">
    <property type="entry name" value="HTH_XRE"/>
    <property type="match status" value="1"/>
</dbReference>
<dbReference type="Pfam" id="PF09907">
    <property type="entry name" value="HigB_toxin"/>
    <property type="match status" value="1"/>
</dbReference>
<dbReference type="PANTHER" id="PTHR40455:SF1">
    <property type="entry name" value="ANTITOXIN HIGA"/>
    <property type="match status" value="1"/>
</dbReference>
<dbReference type="InterPro" id="IPR010982">
    <property type="entry name" value="Lambda_DNA-bd_dom_sf"/>
</dbReference>
<protein>
    <submittedName>
        <fullName evidence="2">Antitoxin component HigA of HigAB toxin-antitoxin module</fullName>
    </submittedName>
</protein>
<dbReference type="PANTHER" id="PTHR40455">
    <property type="entry name" value="ANTITOXIN HIGA"/>
    <property type="match status" value="1"/>
</dbReference>
<dbReference type="GO" id="GO:0001046">
    <property type="term" value="F:core promoter sequence-specific DNA binding"/>
    <property type="evidence" value="ECO:0007669"/>
    <property type="project" value="TreeGrafter"/>
</dbReference>
<evidence type="ECO:0000313" key="2">
    <source>
        <dbReference type="EMBL" id="PZV77133.1"/>
    </source>
</evidence>
<sequence length="221" mass="25801">MERIFSKETLRDYWIQHPELEQHLKVWYETVTKSSWKNPNDVKATFANASILKEGRVVFNIKGNSFRLVTRINYEKQWVFIRFIGTHQEYDKKTPTPFEMEIKPIKTEADYKRALKRLEVIFDAPVGSSESDEADILALLIENYENKHFPIEAPDPIEAIKIRMEQLSLKQNDLADAMGGSNRVSEILNRKRKLTLEMVRNLTGKLNLSAEVLIQDYKLTV</sequence>
<keyword evidence="3" id="KW-1185">Reference proteome</keyword>